<keyword evidence="1" id="KW-0812">Transmembrane</keyword>
<dbReference type="Gene3D" id="3.40.10.10">
    <property type="entry name" value="DNA Methylphosphotriester Repair Domain"/>
    <property type="match status" value="1"/>
</dbReference>
<keyword evidence="1" id="KW-0472">Membrane</keyword>
<comment type="caution">
    <text evidence="2">The sequence shown here is derived from an EMBL/GenBank/DDBJ whole genome shotgun (WGS) entry which is preliminary data.</text>
</comment>
<evidence type="ECO:0008006" key="4">
    <source>
        <dbReference type="Google" id="ProtNLM"/>
    </source>
</evidence>
<dbReference type="EMBL" id="MHSR01000025">
    <property type="protein sequence ID" value="OHA45883.1"/>
    <property type="molecule type" value="Genomic_DNA"/>
</dbReference>
<proteinExistence type="predicted"/>
<evidence type="ECO:0000313" key="2">
    <source>
        <dbReference type="EMBL" id="OHA45883.1"/>
    </source>
</evidence>
<accession>A0A1G2PC72</accession>
<dbReference type="SUPFAM" id="SSF57884">
    <property type="entry name" value="Ada DNA repair protein, N-terminal domain (N-Ada 10)"/>
    <property type="match status" value="1"/>
</dbReference>
<protein>
    <recommendedName>
        <fullName evidence="4">Ada DNA repair metal-binding domain-containing protein</fullName>
    </recommendedName>
</protein>
<dbReference type="AlphaFoldDB" id="A0A1G2PC72"/>
<dbReference type="Proteomes" id="UP000178869">
    <property type="component" value="Unassembled WGS sequence"/>
</dbReference>
<gene>
    <name evidence="2" type="ORF">A2828_01265</name>
</gene>
<feature type="transmembrane region" description="Helical" evidence="1">
    <location>
        <begin position="16"/>
        <end position="37"/>
    </location>
</feature>
<organism evidence="2 3">
    <name type="scientific">Candidatus Terrybacteria bacterium RIFCSPHIGHO2_01_FULL_43_35</name>
    <dbReference type="NCBI Taxonomy" id="1802361"/>
    <lineage>
        <taxon>Bacteria</taxon>
        <taxon>Candidatus Terryibacteriota</taxon>
    </lineage>
</organism>
<evidence type="ECO:0000313" key="3">
    <source>
        <dbReference type="Proteomes" id="UP000178869"/>
    </source>
</evidence>
<dbReference type="InterPro" id="IPR035451">
    <property type="entry name" value="Ada-like_dom_sf"/>
</dbReference>
<reference evidence="2 3" key="1">
    <citation type="journal article" date="2016" name="Nat. Commun.">
        <title>Thousands of microbial genomes shed light on interconnected biogeochemical processes in an aquifer system.</title>
        <authorList>
            <person name="Anantharaman K."/>
            <person name="Brown C.T."/>
            <person name="Hug L.A."/>
            <person name="Sharon I."/>
            <person name="Castelle C.J."/>
            <person name="Probst A.J."/>
            <person name="Thomas B.C."/>
            <person name="Singh A."/>
            <person name="Wilkins M.J."/>
            <person name="Karaoz U."/>
            <person name="Brodie E.L."/>
            <person name="Williams K.H."/>
            <person name="Hubbard S.S."/>
            <person name="Banfield J.F."/>
        </authorList>
    </citation>
    <scope>NUCLEOTIDE SEQUENCE [LARGE SCALE GENOMIC DNA]</scope>
</reference>
<sequence>MELTFWKRNKTNQKDIWIAITVALMVSGSFFAGYLLAPNPEKGALIVQNIPEEALKIGDNSAINTPQNGPKQVLGAFFGSRDGKKYYPLTCPEATKISEDKKVWFISKEEAESAGYQPSKTCF</sequence>
<name>A0A1G2PC72_9BACT</name>
<evidence type="ECO:0000256" key="1">
    <source>
        <dbReference type="SAM" id="Phobius"/>
    </source>
</evidence>
<keyword evidence="1" id="KW-1133">Transmembrane helix</keyword>